<evidence type="ECO:0000259" key="5">
    <source>
        <dbReference type="Pfam" id="PF24311"/>
    </source>
</evidence>
<protein>
    <recommendedName>
        <fullName evidence="8">Thrombospondin type-1 domain-containing protein 1</fullName>
    </recommendedName>
</protein>
<dbReference type="Pfam" id="PF24311">
    <property type="entry name" value="THSD1_D3"/>
    <property type="match status" value="1"/>
</dbReference>
<dbReference type="InterPro" id="IPR038877">
    <property type="entry name" value="THSD1"/>
</dbReference>
<evidence type="ECO:0000256" key="1">
    <source>
        <dbReference type="SAM" id="MobiDB-lite"/>
    </source>
</evidence>
<dbReference type="GO" id="GO:0071944">
    <property type="term" value="C:cell periphery"/>
    <property type="evidence" value="ECO:0007669"/>
    <property type="project" value="TreeGrafter"/>
</dbReference>
<feature type="transmembrane region" description="Helical" evidence="2">
    <location>
        <begin position="408"/>
        <end position="429"/>
    </location>
</feature>
<comment type="caution">
    <text evidence="6">The sequence shown here is derived from an EMBL/GenBank/DDBJ whole genome shotgun (WGS) entry which is preliminary data.</text>
</comment>
<keyword evidence="2" id="KW-0472">Membrane</keyword>
<dbReference type="PANTHER" id="PTHR16311">
    <property type="entry name" value="THROMBOSPONDIN TYPE I DOMAIN-CONTAINING 1"/>
    <property type="match status" value="1"/>
</dbReference>
<dbReference type="SUPFAM" id="SSF82895">
    <property type="entry name" value="TSP-1 type 1 repeat"/>
    <property type="match status" value="1"/>
</dbReference>
<dbReference type="AlphaFoldDB" id="A0A401SQR2"/>
<dbReference type="PROSITE" id="PS50092">
    <property type="entry name" value="TSP1"/>
    <property type="match status" value="1"/>
</dbReference>
<feature type="compositionally biased region" description="Polar residues" evidence="1">
    <location>
        <begin position="770"/>
        <end position="797"/>
    </location>
</feature>
<dbReference type="Pfam" id="PF24310">
    <property type="entry name" value="THSD1_D2"/>
    <property type="match status" value="1"/>
</dbReference>
<gene>
    <name evidence="6" type="ORF">chiPu_0011208</name>
</gene>
<proteinExistence type="predicted"/>
<name>A0A401SQR2_CHIPU</name>
<dbReference type="OMA" id="FRECLMP"/>
<dbReference type="InterPro" id="IPR056217">
    <property type="entry name" value="THSD1_N"/>
</dbReference>
<keyword evidence="2" id="KW-1133">Transmembrane helix</keyword>
<dbReference type="OrthoDB" id="16692at2759"/>
<feature type="domain" description="THSD1 N-terminal" evidence="3">
    <location>
        <begin position="28"/>
        <end position="122"/>
    </location>
</feature>
<sequence>MSRVLSGFTHVLLLAFSGYAVFAEFKYRLSKQPWHVALSNQTVQVDFKELGNASVQNLTVSLIDVNRNRTVATKVIVGNRSQSSVEFECFHFNYAGNFEFRVTDFTSNSTTQWATESFHVKWPDFYTELARKTDSQSNFQIHVFTHEYLCPRKVNILTLILEVTRIDLNEPGVYNVDKVLKKTINKEIVLSNSQWVIFDCTDFRQDALIMISLRSPSTNSVISSKGPLVFTQIVGYKLLVDHLRTATCESSAEVGIVTPPCTHLPGKISVYKNRRGASFGRDNFVAEKWLRPKDNKTEFDCSVFDAGKNNYCFEYVSILNHSHTSTKAVNCVTLQKYTERGSVWLSWSPCSVTCGDGVRERYRQCVASFLGTVACNGEEKEVSYCSLVDCAEQSAGTVHNEAYNTGNIVTITGISLCLVIIIATIAITVRTKLSRKTQACSTAGRQGSGPPHSFRKNLENERNFCDLNHQHDFLTDNVAPVKLNDGLNIPLTYRRSQHFLPNQDSQAEENPGQQSAQKVIPPIFGYRLAHQQLKEMKKKGITEATQVYHVTQHPLDDTVMNEAGAPVTEVDQTNVTTVIAPHMDKESDVESSANRFRIQSPFTDQKSIYYNQQMEKANHRMDYTIAPFPEPFVDYFLPYQMPQVNCTGPNCEASNKTLPGRPRKFRRCETEIEMCERGSGRNPNFRRTSSFNECKTAKSYRERSLSTCTQKLPSHSHSRAICRTAAGTDRTAGDKVVAQSRFNNASSAKHHARTCSAFAMEPSKYHKKSSQPGAQTCKTEMANDQQTTGSILTNSETCRGKRRSSMSTNRYKLTPKVSDPNSENCSNRRSPRSNPLPRHQYRHDRCQSFPSDPNFLLYDNSGFELTTSEQQIIDLPAHFSSHINEDEEDTSTLSNEKLVI</sequence>
<evidence type="ECO:0000259" key="3">
    <source>
        <dbReference type="Pfam" id="PF24306"/>
    </source>
</evidence>
<feature type="region of interest" description="Disordered" evidence="1">
    <location>
        <begin position="762"/>
        <end position="843"/>
    </location>
</feature>
<evidence type="ECO:0000256" key="2">
    <source>
        <dbReference type="SAM" id="Phobius"/>
    </source>
</evidence>
<dbReference type="Proteomes" id="UP000287033">
    <property type="component" value="Unassembled WGS sequence"/>
</dbReference>
<evidence type="ECO:0000313" key="6">
    <source>
        <dbReference type="EMBL" id="GCC32744.1"/>
    </source>
</evidence>
<dbReference type="Pfam" id="PF00090">
    <property type="entry name" value="TSP_1"/>
    <property type="match status" value="1"/>
</dbReference>
<accession>A0A401SQR2</accession>
<dbReference type="Pfam" id="PF24306">
    <property type="entry name" value="THSD1_N"/>
    <property type="match status" value="1"/>
</dbReference>
<evidence type="ECO:0000259" key="4">
    <source>
        <dbReference type="Pfam" id="PF24310"/>
    </source>
</evidence>
<dbReference type="InterPro" id="IPR056218">
    <property type="entry name" value="THSD1_D2"/>
</dbReference>
<reference evidence="6 7" key="1">
    <citation type="journal article" date="2018" name="Nat. Ecol. Evol.">
        <title>Shark genomes provide insights into elasmobranch evolution and the origin of vertebrates.</title>
        <authorList>
            <person name="Hara Y"/>
            <person name="Yamaguchi K"/>
            <person name="Onimaru K"/>
            <person name="Kadota M"/>
            <person name="Koyanagi M"/>
            <person name="Keeley SD"/>
            <person name="Tatsumi K"/>
            <person name="Tanaka K"/>
            <person name="Motone F"/>
            <person name="Kageyama Y"/>
            <person name="Nozu R"/>
            <person name="Adachi N"/>
            <person name="Nishimura O"/>
            <person name="Nakagawa R"/>
            <person name="Tanegashima C"/>
            <person name="Kiyatake I"/>
            <person name="Matsumoto R"/>
            <person name="Murakumo K"/>
            <person name="Nishida K"/>
            <person name="Terakita A"/>
            <person name="Kuratani S"/>
            <person name="Sato K"/>
            <person name="Hyodo S Kuraku.S."/>
        </authorList>
    </citation>
    <scope>NUCLEOTIDE SEQUENCE [LARGE SCALE GENOMIC DNA]</scope>
</reference>
<dbReference type="STRING" id="137246.A0A401SQR2"/>
<dbReference type="PANTHER" id="PTHR16311:SF3">
    <property type="entry name" value="THROMBOSPONDIN TYPE-1 DOMAIN-CONTAINING PROTEIN 1"/>
    <property type="match status" value="1"/>
</dbReference>
<dbReference type="SMART" id="SM00209">
    <property type="entry name" value="TSP1"/>
    <property type="match status" value="1"/>
</dbReference>
<feature type="domain" description="THSD1 third Ig-like" evidence="5">
    <location>
        <begin position="235"/>
        <end position="336"/>
    </location>
</feature>
<keyword evidence="2" id="KW-0812">Transmembrane</keyword>
<dbReference type="InterPro" id="IPR036383">
    <property type="entry name" value="TSP1_rpt_sf"/>
</dbReference>
<dbReference type="InterPro" id="IPR000884">
    <property type="entry name" value="TSP1_rpt"/>
</dbReference>
<evidence type="ECO:0000313" key="7">
    <source>
        <dbReference type="Proteomes" id="UP000287033"/>
    </source>
</evidence>
<evidence type="ECO:0008006" key="8">
    <source>
        <dbReference type="Google" id="ProtNLM"/>
    </source>
</evidence>
<feature type="compositionally biased region" description="Low complexity" evidence="1">
    <location>
        <begin position="820"/>
        <end position="838"/>
    </location>
</feature>
<dbReference type="InterPro" id="IPR056219">
    <property type="entry name" value="THSD1_D3"/>
</dbReference>
<organism evidence="6 7">
    <name type="scientific">Chiloscyllium punctatum</name>
    <name type="common">Brownbanded bambooshark</name>
    <name type="synonym">Hemiscyllium punctatum</name>
    <dbReference type="NCBI Taxonomy" id="137246"/>
    <lineage>
        <taxon>Eukaryota</taxon>
        <taxon>Metazoa</taxon>
        <taxon>Chordata</taxon>
        <taxon>Craniata</taxon>
        <taxon>Vertebrata</taxon>
        <taxon>Chondrichthyes</taxon>
        <taxon>Elasmobranchii</taxon>
        <taxon>Galeomorphii</taxon>
        <taxon>Galeoidea</taxon>
        <taxon>Orectolobiformes</taxon>
        <taxon>Hemiscylliidae</taxon>
        <taxon>Chiloscyllium</taxon>
    </lineage>
</organism>
<dbReference type="EMBL" id="BEZZ01000457">
    <property type="protein sequence ID" value="GCC32744.1"/>
    <property type="molecule type" value="Genomic_DNA"/>
</dbReference>
<dbReference type="Gene3D" id="2.20.100.10">
    <property type="entry name" value="Thrombospondin type-1 (TSP1) repeat"/>
    <property type="match status" value="1"/>
</dbReference>
<keyword evidence="7" id="KW-1185">Reference proteome</keyword>
<feature type="domain" description="THSD1 second Ig-like" evidence="4">
    <location>
        <begin position="123"/>
        <end position="228"/>
    </location>
</feature>